<evidence type="ECO:0000313" key="2">
    <source>
        <dbReference type="Proteomes" id="UP000515917"/>
    </source>
</evidence>
<dbReference type="Proteomes" id="UP000515917">
    <property type="component" value="Chromosome"/>
</dbReference>
<evidence type="ECO:0000313" key="1">
    <source>
        <dbReference type="EMBL" id="QBC45814.1"/>
    </source>
</evidence>
<dbReference type="NCBIfam" id="TIGR01731">
    <property type="entry name" value="fil_hemag_20aa"/>
    <property type="match status" value="2"/>
</dbReference>
<dbReference type="EMBL" id="CP025781">
    <property type="protein sequence ID" value="QBC45814.1"/>
    <property type="molecule type" value="Genomic_DNA"/>
</dbReference>
<sequence>MDNQAGHIQAADLTVKTPNQLDNRQGTLQCVQKLQNSQGKIASAAGKVTLNMPLNSKKCPYESLHYLRIPCRLLQGAQDLPSEGLRNIMMIFREDYCLQSRLNL</sequence>
<dbReference type="InterPro" id="IPR010069">
    <property type="entry name" value="CdiA_FHA1_rpt"/>
</dbReference>
<organism evidence="1 2">
    <name type="scientific">Iodobacter fluviatilis</name>
    <dbReference type="NCBI Taxonomy" id="537"/>
    <lineage>
        <taxon>Bacteria</taxon>
        <taxon>Pseudomonadati</taxon>
        <taxon>Pseudomonadota</taxon>
        <taxon>Betaproteobacteria</taxon>
        <taxon>Neisseriales</taxon>
        <taxon>Chitinibacteraceae</taxon>
        <taxon>Iodobacter</taxon>
    </lineage>
</organism>
<protein>
    <submittedName>
        <fullName evidence="1">Uncharacterized protein</fullName>
    </submittedName>
</protein>
<keyword evidence="2" id="KW-1185">Reference proteome</keyword>
<reference evidence="1 2" key="1">
    <citation type="submission" date="2018-01" db="EMBL/GenBank/DDBJ databases">
        <title>Genome sequence of Iodobacter sp. strain PCH194 isolated from Indian Trans-Himalaya.</title>
        <authorList>
            <person name="Kumar V."/>
            <person name="Thakur V."/>
            <person name="Kumar S."/>
            <person name="Singh D."/>
        </authorList>
    </citation>
    <scope>NUCLEOTIDE SEQUENCE [LARGE SCALE GENOMIC DNA]</scope>
    <source>
        <strain evidence="1 2">PCH194</strain>
    </source>
</reference>
<accession>A0A7G3GF68</accession>
<proteinExistence type="predicted"/>
<dbReference type="KEGG" id="ifl:C1H71_18980"/>
<name>A0A7G3GF68_9NEIS</name>
<gene>
    <name evidence="1" type="ORF">C1H71_18980</name>
</gene>
<dbReference type="AlphaFoldDB" id="A0A7G3GF68"/>